<gene>
    <name evidence="2" type="ORF">SAMN05216207_1014119</name>
</gene>
<sequence length="136" mass="13773">MVGMRRSTGLLLAGLLMAVPATAGCGAVAGARPVGPTLVAATDANGLTPVRFDFRSTDPVEAVPTVIVARGTTVVLTVGSDVARRVLVPEQGRALDVTAGGTVTLRFLALGTLSVRVAEPGANRGGTVIGHVRPRH</sequence>
<name>A0A1I4Z656_PSUAM</name>
<evidence type="ECO:0008006" key="4">
    <source>
        <dbReference type="Google" id="ProtNLM"/>
    </source>
</evidence>
<protein>
    <recommendedName>
        <fullName evidence="4">Copper(I)-binding protein</fullName>
    </recommendedName>
</protein>
<keyword evidence="1" id="KW-0732">Signal</keyword>
<dbReference type="PROSITE" id="PS51257">
    <property type="entry name" value="PROKAR_LIPOPROTEIN"/>
    <property type="match status" value="1"/>
</dbReference>
<evidence type="ECO:0000313" key="3">
    <source>
        <dbReference type="Proteomes" id="UP000199614"/>
    </source>
</evidence>
<evidence type="ECO:0000256" key="1">
    <source>
        <dbReference type="SAM" id="SignalP"/>
    </source>
</evidence>
<proteinExistence type="predicted"/>
<evidence type="ECO:0000313" key="2">
    <source>
        <dbReference type="EMBL" id="SFN45756.1"/>
    </source>
</evidence>
<organism evidence="2 3">
    <name type="scientific">Pseudonocardia ammonioxydans</name>
    <dbReference type="NCBI Taxonomy" id="260086"/>
    <lineage>
        <taxon>Bacteria</taxon>
        <taxon>Bacillati</taxon>
        <taxon>Actinomycetota</taxon>
        <taxon>Actinomycetes</taxon>
        <taxon>Pseudonocardiales</taxon>
        <taxon>Pseudonocardiaceae</taxon>
        <taxon>Pseudonocardia</taxon>
    </lineage>
</organism>
<dbReference type="EMBL" id="FOUY01000014">
    <property type="protein sequence ID" value="SFN45756.1"/>
    <property type="molecule type" value="Genomic_DNA"/>
</dbReference>
<dbReference type="AlphaFoldDB" id="A0A1I4Z656"/>
<feature type="chain" id="PRO_5011790911" description="Copper(I)-binding protein" evidence="1">
    <location>
        <begin position="24"/>
        <end position="136"/>
    </location>
</feature>
<dbReference type="Proteomes" id="UP000199614">
    <property type="component" value="Unassembled WGS sequence"/>
</dbReference>
<accession>A0A1I4Z656</accession>
<keyword evidence="3" id="KW-1185">Reference proteome</keyword>
<feature type="signal peptide" evidence="1">
    <location>
        <begin position="1"/>
        <end position="23"/>
    </location>
</feature>
<reference evidence="2 3" key="1">
    <citation type="submission" date="2016-10" db="EMBL/GenBank/DDBJ databases">
        <authorList>
            <person name="de Groot N.N."/>
        </authorList>
    </citation>
    <scope>NUCLEOTIDE SEQUENCE [LARGE SCALE GENOMIC DNA]</scope>
    <source>
        <strain evidence="2 3">CGMCC 4.1877</strain>
    </source>
</reference>